<proteinExistence type="predicted"/>
<dbReference type="VEuPathDB" id="FungiDB:AeMF1_015446"/>
<evidence type="ECO:0000256" key="1">
    <source>
        <dbReference type="SAM" id="MobiDB-lite"/>
    </source>
</evidence>
<comment type="caution">
    <text evidence="2">The sequence shown here is derived from an EMBL/GenBank/DDBJ whole genome shotgun (WGS) entry which is preliminary data.</text>
</comment>
<evidence type="ECO:0000313" key="2">
    <source>
        <dbReference type="EMBL" id="KAF0745714.1"/>
    </source>
</evidence>
<feature type="compositionally biased region" description="Basic and acidic residues" evidence="1">
    <location>
        <begin position="135"/>
        <end position="144"/>
    </location>
</feature>
<keyword evidence="3" id="KW-1185">Reference proteome</keyword>
<sequence>MTLGIPPPFPFCEAWPRLSPRSSRWLTPGFQIFPHTTPLATTYAVHMPQTMNPYTTFHPPVAVDARARPPPAIPSTPVETKQVPQVPPNVYEASEDGSGSEYEYGLVMDEEWAAHFARRIKERAQAKKRTTTVAEKTEKTEKTKGRAKKTPAEPLLNPLAYEIAIGQLKDKAMALNSSRVDALERRLEHAFMTEFSNHSTVCLFNA</sequence>
<organism evidence="2 3">
    <name type="scientific">Aphanomyces euteiches</name>
    <dbReference type="NCBI Taxonomy" id="100861"/>
    <lineage>
        <taxon>Eukaryota</taxon>
        <taxon>Sar</taxon>
        <taxon>Stramenopiles</taxon>
        <taxon>Oomycota</taxon>
        <taxon>Saprolegniomycetes</taxon>
        <taxon>Saprolegniales</taxon>
        <taxon>Verrucalvaceae</taxon>
        <taxon>Aphanomyces</taxon>
    </lineage>
</organism>
<accession>A0A6G0XYP2</accession>
<dbReference type="AlphaFoldDB" id="A0A6G0XYP2"/>
<reference evidence="2 3" key="1">
    <citation type="submission" date="2019-07" db="EMBL/GenBank/DDBJ databases">
        <title>Genomics analysis of Aphanomyces spp. identifies a new class of oomycete effector associated with host adaptation.</title>
        <authorList>
            <person name="Gaulin E."/>
        </authorList>
    </citation>
    <scope>NUCLEOTIDE SEQUENCE [LARGE SCALE GENOMIC DNA]</scope>
    <source>
        <strain evidence="2 3">ATCC 201684</strain>
    </source>
</reference>
<gene>
    <name evidence="2" type="ORF">Ae201684_000163</name>
</gene>
<feature type="region of interest" description="Disordered" evidence="1">
    <location>
        <begin position="125"/>
        <end position="149"/>
    </location>
</feature>
<dbReference type="EMBL" id="VJMJ01000001">
    <property type="protein sequence ID" value="KAF0745714.1"/>
    <property type="molecule type" value="Genomic_DNA"/>
</dbReference>
<dbReference type="Proteomes" id="UP000481153">
    <property type="component" value="Unassembled WGS sequence"/>
</dbReference>
<evidence type="ECO:0000313" key="3">
    <source>
        <dbReference type="Proteomes" id="UP000481153"/>
    </source>
</evidence>
<name>A0A6G0XYP2_9STRA</name>
<protein>
    <submittedName>
        <fullName evidence="2">Uncharacterized protein</fullName>
    </submittedName>
</protein>